<evidence type="ECO:0000313" key="2">
    <source>
        <dbReference type="Proteomes" id="UP001165092"/>
    </source>
</evidence>
<name>A0A9W6P501_9ACTN</name>
<organism evidence="1 2">
    <name type="scientific">Nocardiopsis ansamitocini</name>
    <dbReference type="NCBI Taxonomy" id="1670832"/>
    <lineage>
        <taxon>Bacteria</taxon>
        <taxon>Bacillati</taxon>
        <taxon>Actinomycetota</taxon>
        <taxon>Actinomycetes</taxon>
        <taxon>Streptosporangiales</taxon>
        <taxon>Nocardiopsidaceae</taxon>
        <taxon>Nocardiopsis</taxon>
    </lineage>
</organism>
<sequence length="97" mass="10847">MTIIEFLKARLDEDEKQLYASVEMGGAAAVDARRLLTEITAKRRIVERVEHRTQLRHAATAEGLADAAPRTDGHNAVLNHLALAYADHPDYSSLWRP</sequence>
<dbReference type="EMBL" id="BSQG01000002">
    <property type="protein sequence ID" value="GLU47184.1"/>
    <property type="molecule type" value="Genomic_DNA"/>
</dbReference>
<protein>
    <submittedName>
        <fullName evidence="1">Uncharacterized protein</fullName>
    </submittedName>
</protein>
<keyword evidence="2" id="KW-1185">Reference proteome</keyword>
<proteinExistence type="predicted"/>
<reference evidence="1" key="1">
    <citation type="submission" date="2023-02" db="EMBL/GenBank/DDBJ databases">
        <title>Nocardiopsis ansamitocini NBRC 112285.</title>
        <authorList>
            <person name="Ichikawa N."/>
            <person name="Sato H."/>
            <person name="Tonouchi N."/>
        </authorList>
    </citation>
    <scope>NUCLEOTIDE SEQUENCE</scope>
    <source>
        <strain evidence="1">NBRC 112285</strain>
    </source>
</reference>
<accession>A0A9W6P501</accession>
<dbReference type="Proteomes" id="UP001165092">
    <property type="component" value="Unassembled WGS sequence"/>
</dbReference>
<evidence type="ECO:0000313" key="1">
    <source>
        <dbReference type="EMBL" id="GLU47184.1"/>
    </source>
</evidence>
<dbReference type="RefSeq" id="WP_285758197.1">
    <property type="nucleotide sequence ID" value="NZ_BSQG01000002.1"/>
</dbReference>
<dbReference type="AlphaFoldDB" id="A0A9W6P501"/>
<dbReference type="InterPro" id="IPR046193">
    <property type="entry name" value="DUF6221"/>
</dbReference>
<dbReference type="Pfam" id="PF19730">
    <property type="entry name" value="DUF6221"/>
    <property type="match status" value="1"/>
</dbReference>
<comment type="caution">
    <text evidence="1">The sequence shown here is derived from an EMBL/GenBank/DDBJ whole genome shotgun (WGS) entry which is preliminary data.</text>
</comment>
<gene>
    <name evidence="1" type="ORF">Nans01_15350</name>
</gene>